<dbReference type="NCBIfam" id="TIGR00654">
    <property type="entry name" value="PhzF_family"/>
    <property type="match status" value="1"/>
</dbReference>
<comment type="similarity">
    <text evidence="1">Belongs to the PhzF family.</text>
</comment>
<dbReference type="AlphaFoldDB" id="A0A7M3T6X9"/>
<protein>
    <submittedName>
        <fullName evidence="3">PhzF family phenazine biosynthesis protein</fullName>
    </submittedName>
</protein>
<dbReference type="KEGG" id="hdh:G5B40_05330"/>
<accession>A0A7M3T6X9</accession>
<dbReference type="PIRSF" id="PIRSF016184">
    <property type="entry name" value="PhzC_PhzF"/>
    <property type="match status" value="1"/>
</dbReference>
<dbReference type="PANTHER" id="PTHR13774:SF32">
    <property type="entry name" value="ANTISENSE-ENHANCING SEQUENCE 1"/>
    <property type="match status" value="1"/>
</dbReference>
<reference evidence="3 4" key="1">
    <citation type="submission" date="2020-02" db="EMBL/GenBank/DDBJ databases">
        <title>complete genome sequence of Rhodobacteraceae bacterium.</title>
        <authorList>
            <person name="Park J."/>
            <person name="Kim Y.-S."/>
            <person name="Kim K.-H."/>
        </authorList>
    </citation>
    <scope>NUCLEOTIDE SEQUENCE [LARGE SCALE GENOMIC DNA]</scope>
    <source>
        <strain evidence="3 4">RR4-56</strain>
    </source>
</reference>
<dbReference type="Gene3D" id="3.10.310.10">
    <property type="entry name" value="Diaminopimelate Epimerase, Chain A, domain 1"/>
    <property type="match status" value="2"/>
</dbReference>
<dbReference type="PANTHER" id="PTHR13774">
    <property type="entry name" value="PHENAZINE BIOSYNTHESIS PROTEIN"/>
    <property type="match status" value="1"/>
</dbReference>
<evidence type="ECO:0000313" key="4">
    <source>
        <dbReference type="Proteomes" id="UP000503336"/>
    </source>
</evidence>
<dbReference type="InterPro" id="IPR003719">
    <property type="entry name" value="Phenazine_PhzF-like"/>
</dbReference>
<evidence type="ECO:0000256" key="2">
    <source>
        <dbReference type="PIRSR" id="PIRSR016184-1"/>
    </source>
</evidence>
<dbReference type="SUPFAM" id="SSF54506">
    <property type="entry name" value="Diaminopimelate epimerase-like"/>
    <property type="match status" value="1"/>
</dbReference>
<keyword evidence="4" id="KW-1185">Reference proteome</keyword>
<feature type="active site" evidence="2">
    <location>
        <position position="46"/>
    </location>
</feature>
<dbReference type="GO" id="GO:0016853">
    <property type="term" value="F:isomerase activity"/>
    <property type="evidence" value="ECO:0007669"/>
    <property type="project" value="TreeGrafter"/>
</dbReference>
<organism evidence="3 4">
    <name type="scientific">Pikeienuella piscinae</name>
    <dbReference type="NCBI Taxonomy" id="2748098"/>
    <lineage>
        <taxon>Bacteria</taxon>
        <taxon>Pseudomonadati</taxon>
        <taxon>Pseudomonadota</taxon>
        <taxon>Alphaproteobacteria</taxon>
        <taxon>Rhodobacterales</taxon>
        <taxon>Paracoccaceae</taxon>
        <taxon>Pikeienuella</taxon>
    </lineage>
</organism>
<dbReference type="EMBL" id="CP049056">
    <property type="protein sequence ID" value="QIE57760.1"/>
    <property type="molecule type" value="Genomic_DNA"/>
</dbReference>
<dbReference type="GO" id="GO:0005737">
    <property type="term" value="C:cytoplasm"/>
    <property type="evidence" value="ECO:0007669"/>
    <property type="project" value="TreeGrafter"/>
</dbReference>
<gene>
    <name evidence="3" type="ORF">G5B40_05330</name>
</gene>
<evidence type="ECO:0000256" key="1">
    <source>
        <dbReference type="ARBA" id="ARBA00008270"/>
    </source>
</evidence>
<name>A0A7M3T6X9_9RHOB</name>
<sequence>MLNAVWWIDAFTETRFGGNPCAVVFDADAIPVEERIAFTRETGLVECAFVVASSKADFGARYYMPTGEIPLAGHPTVATVTALIAAGRVGAPASFTLEVGAGVMPIAVTARDGRPPLVTMTQPAPVFGRRYEPNEVAALFGLRGIDIVGTPQTVSTGTPFLITRLGSVAALRGARLDAEALAAFKAAHDADFMEPFLCVTRGATGAGDTFARLPLPPPFPPEDPFTGSATGCMAAWLYSQGWITRRFIAEQGHDLGRPGSAEVELIGTSAAIEGVKVGGSGVVVIRGEIEF</sequence>
<proteinExistence type="inferred from homology"/>
<dbReference type="Pfam" id="PF02567">
    <property type="entry name" value="PhzC-PhzF"/>
    <property type="match status" value="1"/>
</dbReference>
<dbReference type="Proteomes" id="UP000503336">
    <property type="component" value="Chromosome"/>
</dbReference>
<evidence type="ECO:0000313" key="3">
    <source>
        <dbReference type="EMBL" id="QIE57760.1"/>
    </source>
</evidence>